<dbReference type="CDD" id="cd00093">
    <property type="entry name" value="HTH_XRE"/>
    <property type="match status" value="1"/>
</dbReference>
<evidence type="ECO:0000313" key="3">
    <source>
        <dbReference type="Proteomes" id="UP000619260"/>
    </source>
</evidence>
<comment type="caution">
    <text evidence="2">The sequence shown here is derived from an EMBL/GenBank/DDBJ whole genome shotgun (WGS) entry which is preliminary data.</text>
</comment>
<keyword evidence="3" id="KW-1185">Reference proteome</keyword>
<dbReference type="InterPro" id="IPR043917">
    <property type="entry name" value="DUF5753"/>
</dbReference>
<feature type="domain" description="HTH cro/C1-type" evidence="1">
    <location>
        <begin position="17"/>
        <end position="48"/>
    </location>
</feature>
<evidence type="ECO:0000259" key="1">
    <source>
        <dbReference type="PROSITE" id="PS50943"/>
    </source>
</evidence>
<sequence length="280" mass="31241">MSAFGETTQRRRLGQALSRLRKTAGLSQPQLSAALKLSQPKVSRIESGAAPVTLAEVDAWCRATRASDQRRQELLTLAEAALLGPTSWSETEDNDLQRSTAEFEATAALISVYQPAILPGLLQTASYARRVFSAGPDGVLPDVAERVMGRLERQRILYDTTKRLRFVVPEPVLRWPVGPVDEHREQLGRLGEVMDRPNVDLRILPMVPPLVWRTGGFVLFDEVADDEPLVHVELLTRPVNIRRPEQVDFYRRAFSNLMDAALMGDAAAGLLRRILDEIEP</sequence>
<reference evidence="2" key="1">
    <citation type="submission" date="2021-01" db="EMBL/GenBank/DDBJ databases">
        <title>Whole genome shotgun sequence of Virgisporangium aliadipatigenens NBRC 105644.</title>
        <authorList>
            <person name="Komaki H."/>
            <person name="Tamura T."/>
        </authorList>
    </citation>
    <scope>NUCLEOTIDE SEQUENCE</scope>
    <source>
        <strain evidence="2">NBRC 105644</strain>
    </source>
</reference>
<dbReference type="AlphaFoldDB" id="A0A8J4DQY5"/>
<dbReference type="RefSeq" id="WP_203901059.1">
    <property type="nucleotide sequence ID" value="NZ_BOPF01000015.1"/>
</dbReference>
<organism evidence="2 3">
    <name type="scientific">Virgisporangium aliadipatigenens</name>
    <dbReference type="NCBI Taxonomy" id="741659"/>
    <lineage>
        <taxon>Bacteria</taxon>
        <taxon>Bacillati</taxon>
        <taxon>Actinomycetota</taxon>
        <taxon>Actinomycetes</taxon>
        <taxon>Micromonosporales</taxon>
        <taxon>Micromonosporaceae</taxon>
        <taxon>Virgisporangium</taxon>
    </lineage>
</organism>
<dbReference type="SUPFAM" id="SSF47413">
    <property type="entry name" value="lambda repressor-like DNA-binding domains"/>
    <property type="match status" value="1"/>
</dbReference>
<dbReference type="Pfam" id="PF19054">
    <property type="entry name" value="DUF5753"/>
    <property type="match status" value="1"/>
</dbReference>
<gene>
    <name evidence="2" type="ORF">Val02_44460</name>
</gene>
<dbReference type="Proteomes" id="UP000619260">
    <property type="component" value="Unassembled WGS sequence"/>
</dbReference>
<dbReference type="SMART" id="SM00530">
    <property type="entry name" value="HTH_XRE"/>
    <property type="match status" value="1"/>
</dbReference>
<name>A0A8J4DQY5_9ACTN</name>
<dbReference type="InterPro" id="IPR010982">
    <property type="entry name" value="Lambda_DNA-bd_dom_sf"/>
</dbReference>
<dbReference type="Pfam" id="PF13560">
    <property type="entry name" value="HTH_31"/>
    <property type="match status" value="1"/>
</dbReference>
<dbReference type="GO" id="GO:0003677">
    <property type="term" value="F:DNA binding"/>
    <property type="evidence" value="ECO:0007669"/>
    <property type="project" value="InterPro"/>
</dbReference>
<accession>A0A8J4DQY5</accession>
<proteinExistence type="predicted"/>
<dbReference type="InterPro" id="IPR001387">
    <property type="entry name" value="Cro/C1-type_HTH"/>
</dbReference>
<dbReference type="Gene3D" id="1.10.260.40">
    <property type="entry name" value="lambda repressor-like DNA-binding domains"/>
    <property type="match status" value="1"/>
</dbReference>
<dbReference type="PROSITE" id="PS50943">
    <property type="entry name" value="HTH_CROC1"/>
    <property type="match status" value="1"/>
</dbReference>
<protein>
    <submittedName>
        <fullName evidence="2">Transcriptional regulator</fullName>
    </submittedName>
</protein>
<evidence type="ECO:0000313" key="2">
    <source>
        <dbReference type="EMBL" id="GIJ47560.1"/>
    </source>
</evidence>
<dbReference type="EMBL" id="BOPF01000015">
    <property type="protein sequence ID" value="GIJ47560.1"/>
    <property type="molecule type" value="Genomic_DNA"/>
</dbReference>